<dbReference type="InterPro" id="IPR012938">
    <property type="entry name" value="Glc/Sorbosone_DH"/>
</dbReference>
<dbReference type="InterPro" id="IPR011041">
    <property type="entry name" value="Quinoprot_gluc/sorb_DH_b-prop"/>
</dbReference>
<dbReference type="Pfam" id="PF07995">
    <property type="entry name" value="GSDH"/>
    <property type="match status" value="2"/>
</dbReference>
<evidence type="ECO:0000313" key="2">
    <source>
        <dbReference type="EMBL" id="VFJ14308.1"/>
    </source>
</evidence>
<protein>
    <submittedName>
        <fullName evidence="2">Putative quinoprotein glucose/ sorbosone dehydrogenase</fullName>
    </submittedName>
</protein>
<dbReference type="EMBL" id="LR216287">
    <property type="protein sequence ID" value="VFJ14308.1"/>
    <property type="molecule type" value="Genomic_DNA"/>
</dbReference>
<dbReference type="KEGG" id="nfn:NFRAN_1986"/>
<organism evidence="2 3">
    <name type="scientific">Candidatus Nitrosocosmicus franklandianus</name>
    <dbReference type="NCBI Taxonomy" id="1798806"/>
    <lineage>
        <taxon>Archaea</taxon>
        <taxon>Nitrososphaerota</taxon>
        <taxon>Nitrososphaeria</taxon>
        <taxon>Nitrososphaerales</taxon>
        <taxon>Nitrososphaeraceae</taxon>
        <taxon>Candidatus Nitrosocosmicus</taxon>
    </lineage>
</organism>
<dbReference type="PANTHER" id="PTHR19328">
    <property type="entry name" value="HEDGEHOG-INTERACTING PROTEIN"/>
    <property type="match status" value="1"/>
</dbReference>
<dbReference type="GeneID" id="39421281"/>
<name>A0A484IAZ1_9ARCH</name>
<gene>
    <name evidence="2" type="ORF">NFRAN_1986</name>
</gene>
<evidence type="ECO:0000313" key="3">
    <source>
        <dbReference type="Proteomes" id="UP000294299"/>
    </source>
</evidence>
<keyword evidence="3" id="KW-1185">Reference proteome</keyword>
<proteinExistence type="predicted"/>
<dbReference type="PANTHER" id="PTHR19328:SF13">
    <property type="entry name" value="HIPL1 PROTEIN"/>
    <property type="match status" value="1"/>
</dbReference>
<dbReference type="InterPro" id="IPR011042">
    <property type="entry name" value="6-blade_b-propeller_TolB-like"/>
</dbReference>
<feature type="domain" description="Glucose/Sorbosone dehydrogenase" evidence="1">
    <location>
        <begin position="211"/>
        <end position="499"/>
    </location>
</feature>
<dbReference type="RefSeq" id="WP_134484556.1">
    <property type="nucleotide sequence ID" value="NZ_LR216287.1"/>
</dbReference>
<dbReference type="Proteomes" id="UP000294299">
    <property type="component" value="Chromosome NFRAN"/>
</dbReference>
<feature type="domain" description="Glucose/Sorbosone dehydrogenase" evidence="1">
    <location>
        <begin position="67"/>
        <end position="126"/>
    </location>
</feature>
<sequence length="505" mass="56730">MKRFVAIISVTIFTILFVVAAVVDVLTNFNYSSIIKLFMIPLQSNDSIEINPNYENRIEVKLIAEGLSHPTSMTFVDNNTLLVTEKDSGNVRLISNGTLQKEPIYTINNISIEEERGLLGIAAAMDKSVPNDRIPFGNTNVHINRSQNTFINASTSLVTNSTNEILYKVYLYVTEKTVSQFKNDKTTNTDQDNTYTIQNRVYEYDWLGPGQGNLSNPKLLLELPSGPTPYHNGGKMHFDRQGYLYIVIGDLATINNTLQNYPSGKNKSITVPNNSSVIFRINPLGESLIPTDNPFYSYFHNDTILDSAKFYYSYGIRNGFGLDTDPVTGKLWNTENGENNYDEINLVEPGLNSGWYKIMGPISRNNNTLIADLIMLNGSHYSDPEFSWRIPVGVTDIEFLESSKLGKDLENDIFAGDINNGNLYLFKVNSTRSGIDIHKGLLAGEKENEKGLQDLVADNQKEREKIIFAKNFEGRITDIETGPDGNLYILTYFDGRIYRISAAEN</sequence>
<reference evidence="2 3" key="1">
    <citation type="submission" date="2019-02" db="EMBL/GenBank/DDBJ databases">
        <authorList>
            <person name="Lehtovirta-Morley E L."/>
        </authorList>
    </citation>
    <scope>NUCLEOTIDE SEQUENCE [LARGE SCALE GENOMIC DNA]</scope>
    <source>
        <strain evidence="2">NFRAN1</strain>
    </source>
</reference>
<dbReference type="SUPFAM" id="SSF50952">
    <property type="entry name" value="Soluble quinoprotein glucose dehydrogenase"/>
    <property type="match status" value="1"/>
</dbReference>
<dbReference type="OrthoDB" id="6744at2157"/>
<evidence type="ECO:0000259" key="1">
    <source>
        <dbReference type="Pfam" id="PF07995"/>
    </source>
</evidence>
<dbReference type="AlphaFoldDB" id="A0A484IAZ1"/>
<dbReference type="Gene3D" id="2.120.10.30">
    <property type="entry name" value="TolB, C-terminal domain"/>
    <property type="match status" value="1"/>
</dbReference>
<accession>A0A484IAZ1</accession>